<evidence type="ECO:0000256" key="3">
    <source>
        <dbReference type="PROSITE-ProRule" id="PRU00023"/>
    </source>
</evidence>
<keyword evidence="2 3" id="KW-0040">ANK repeat</keyword>
<dbReference type="GO" id="GO:0005886">
    <property type="term" value="C:plasma membrane"/>
    <property type="evidence" value="ECO:0007669"/>
    <property type="project" value="TreeGrafter"/>
</dbReference>
<protein>
    <submittedName>
        <fullName evidence="4">Uncharacterized protein</fullName>
    </submittedName>
</protein>
<dbReference type="PANTHER" id="PTHR24186">
    <property type="entry name" value="PROTEIN PHOSPHATASE 1 REGULATORY SUBUNIT"/>
    <property type="match status" value="1"/>
</dbReference>
<dbReference type="OrthoDB" id="665356at2759"/>
<keyword evidence="1" id="KW-0677">Repeat</keyword>
<dbReference type="Pfam" id="PF12796">
    <property type="entry name" value="Ank_2"/>
    <property type="match status" value="2"/>
</dbReference>
<dbReference type="InterPro" id="IPR002110">
    <property type="entry name" value="Ankyrin_rpt"/>
</dbReference>
<dbReference type="Gene3D" id="1.25.40.20">
    <property type="entry name" value="Ankyrin repeat-containing domain"/>
    <property type="match status" value="1"/>
</dbReference>
<dbReference type="InterPro" id="IPR036770">
    <property type="entry name" value="Ankyrin_rpt-contain_sf"/>
</dbReference>
<dbReference type="PROSITE" id="PS50297">
    <property type="entry name" value="ANK_REP_REGION"/>
    <property type="match status" value="2"/>
</dbReference>
<feature type="repeat" description="ANK" evidence="3">
    <location>
        <begin position="16"/>
        <end position="39"/>
    </location>
</feature>
<evidence type="ECO:0000256" key="1">
    <source>
        <dbReference type="ARBA" id="ARBA00022737"/>
    </source>
</evidence>
<evidence type="ECO:0000313" key="4">
    <source>
        <dbReference type="EMBL" id="KAJ1693245.1"/>
    </source>
</evidence>
<reference evidence="4" key="1">
    <citation type="journal article" date="2022" name="Cell">
        <title>Repeat-based holocentromeres influence genome architecture and karyotype evolution.</title>
        <authorList>
            <person name="Hofstatter P.G."/>
            <person name="Thangavel G."/>
            <person name="Lux T."/>
            <person name="Neumann P."/>
            <person name="Vondrak T."/>
            <person name="Novak P."/>
            <person name="Zhang M."/>
            <person name="Costa L."/>
            <person name="Castellani M."/>
            <person name="Scott A."/>
            <person name="Toegelov H."/>
            <person name="Fuchs J."/>
            <person name="Mata-Sucre Y."/>
            <person name="Dias Y."/>
            <person name="Vanzela A.L.L."/>
            <person name="Huettel B."/>
            <person name="Almeida C.C.S."/>
            <person name="Simkova H."/>
            <person name="Souza G."/>
            <person name="Pedrosa-Harand A."/>
            <person name="Macas J."/>
            <person name="Mayer K.F.X."/>
            <person name="Houben A."/>
            <person name="Marques A."/>
        </authorList>
    </citation>
    <scope>NUCLEOTIDE SEQUENCE</scope>
    <source>
        <strain evidence="4">RhyBre1mFocal</strain>
    </source>
</reference>
<evidence type="ECO:0000256" key="2">
    <source>
        <dbReference type="ARBA" id="ARBA00023043"/>
    </source>
</evidence>
<dbReference type="PROSITE" id="PS50088">
    <property type="entry name" value="ANK_REPEAT"/>
    <property type="match status" value="2"/>
</dbReference>
<dbReference type="SMART" id="SM00248">
    <property type="entry name" value="ANK"/>
    <property type="match status" value="3"/>
</dbReference>
<dbReference type="EMBL" id="JAMQYH010000003">
    <property type="protein sequence ID" value="KAJ1693245.1"/>
    <property type="molecule type" value="Genomic_DNA"/>
</dbReference>
<dbReference type="Proteomes" id="UP001151287">
    <property type="component" value="Unassembled WGS sequence"/>
</dbReference>
<sequence length="233" mass="26453">MLLLWRAELAYEKDASGSTPLHYAASDDDVAVVQKILDRAPLAVYIRDEEGSSPLHVAARMCHYSTINSMIDRYPDSFELRDNQGRNFLHIVAQHGWRINSLALISPLMAQYCRRISSLAQRISPLMAQRGNRHGWRKLAKRINLDCQGLKILVNERDNEGNTPLHWASMNGTSDMIMELFEVNKADTTVINNEGKTALDHSISLDSAFLMVISKLLYNLPVHQDIINYRHPS</sequence>
<dbReference type="SUPFAM" id="SSF48403">
    <property type="entry name" value="Ankyrin repeat"/>
    <property type="match status" value="1"/>
</dbReference>
<organism evidence="4 5">
    <name type="scientific">Rhynchospora breviuscula</name>
    <dbReference type="NCBI Taxonomy" id="2022672"/>
    <lineage>
        <taxon>Eukaryota</taxon>
        <taxon>Viridiplantae</taxon>
        <taxon>Streptophyta</taxon>
        <taxon>Embryophyta</taxon>
        <taxon>Tracheophyta</taxon>
        <taxon>Spermatophyta</taxon>
        <taxon>Magnoliopsida</taxon>
        <taxon>Liliopsida</taxon>
        <taxon>Poales</taxon>
        <taxon>Cyperaceae</taxon>
        <taxon>Cyperoideae</taxon>
        <taxon>Rhynchosporeae</taxon>
        <taxon>Rhynchospora</taxon>
    </lineage>
</organism>
<feature type="repeat" description="ANK" evidence="3">
    <location>
        <begin position="160"/>
        <end position="193"/>
    </location>
</feature>
<keyword evidence="5" id="KW-1185">Reference proteome</keyword>
<proteinExistence type="predicted"/>
<evidence type="ECO:0000313" key="5">
    <source>
        <dbReference type="Proteomes" id="UP001151287"/>
    </source>
</evidence>
<comment type="caution">
    <text evidence="4">The sequence shown here is derived from an EMBL/GenBank/DDBJ whole genome shotgun (WGS) entry which is preliminary data.</text>
</comment>
<accession>A0A9Q0CG93</accession>
<dbReference type="PANTHER" id="PTHR24186:SF50">
    <property type="entry name" value="ANKYRIN REPEAT-CONTAINING PROTEIN ITN1-LIKE ISOFORM X1"/>
    <property type="match status" value="1"/>
</dbReference>
<gene>
    <name evidence="4" type="ORF">LUZ63_009943</name>
</gene>
<name>A0A9Q0CG93_9POAL</name>
<dbReference type="AlphaFoldDB" id="A0A9Q0CG93"/>